<feature type="region of interest" description="Disordered" evidence="1">
    <location>
        <begin position="122"/>
        <end position="149"/>
    </location>
</feature>
<reference evidence="2" key="2">
    <citation type="journal article" date="2015" name="Data Brief">
        <title>Shoot transcriptome of the giant reed, Arundo donax.</title>
        <authorList>
            <person name="Barrero R.A."/>
            <person name="Guerrero F.D."/>
            <person name="Moolhuijzen P."/>
            <person name="Goolsby J.A."/>
            <person name="Tidwell J."/>
            <person name="Bellgard S.E."/>
            <person name="Bellgard M.I."/>
        </authorList>
    </citation>
    <scope>NUCLEOTIDE SEQUENCE</scope>
    <source>
        <tissue evidence="2">Shoot tissue taken approximately 20 cm above the soil surface</tissue>
    </source>
</reference>
<evidence type="ECO:0000256" key="1">
    <source>
        <dbReference type="SAM" id="MobiDB-lite"/>
    </source>
</evidence>
<proteinExistence type="predicted"/>
<reference evidence="2" key="1">
    <citation type="submission" date="2014-09" db="EMBL/GenBank/DDBJ databases">
        <authorList>
            <person name="Magalhaes I.L.F."/>
            <person name="Oliveira U."/>
            <person name="Santos F.R."/>
            <person name="Vidigal T.H.D.A."/>
            <person name="Brescovit A.D."/>
            <person name="Santos A.J."/>
        </authorList>
    </citation>
    <scope>NUCLEOTIDE SEQUENCE</scope>
    <source>
        <tissue evidence="2">Shoot tissue taken approximately 20 cm above the soil surface</tissue>
    </source>
</reference>
<dbReference type="EMBL" id="GBRH01160632">
    <property type="protein sequence ID" value="JAE37264.1"/>
    <property type="molecule type" value="Transcribed_RNA"/>
</dbReference>
<dbReference type="AlphaFoldDB" id="A0A0A9HN36"/>
<sequence length="193" mass="21714">MCGCSFPLREETAQIKQNRGSSRAVNEPSSSKPVCLSLHAAPQQSSGLQRGGAFRSPFLMQRMPIIRLADQNSLHEINKPNIYWFIVQRYKASQSSRKVRSASRQVFNRHCYVLHHHINLTNPNNTNAKKRRKLPKKTRTEISIGDSPRRGHHAVALPVRIRCRGRCRLALPCSSSSANLALQDQMAGVGNHE</sequence>
<evidence type="ECO:0000313" key="2">
    <source>
        <dbReference type="EMBL" id="JAE37264.1"/>
    </source>
</evidence>
<accession>A0A0A9HN36</accession>
<name>A0A0A9HN36_ARUDO</name>
<organism evidence="2">
    <name type="scientific">Arundo donax</name>
    <name type="common">Giant reed</name>
    <name type="synonym">Donax arundinaceus</name>
    <dbReference type="NCBI Taxonomy" id="35708"/>
    <lineage>
        <taxon>Eukaryota</taxon>
        <taxon>Viridiplantae</taxon>
        <taxon>Streptophyta</taxon>
        <taxon>Embryophyta</taxon>
        <taxon>Tracheophyta</taxon>
        <taxon>Spermatophyta</taxon>
        <taxon>Magnoliopsida</taxon>
        <taxon>Liliopsida</taxon>
        <taxon>Poales</taxon>
        <taxon>Poaceae</taxon>
        <taxon>PACMAD clade</taxon>
        <taxon>Arundinoideae</taxon>
        <taxon>Arundineae</taxon>
        <taxon>Arundo</taxon>
    </lineage>
</organism>
<feature type="compositionally biased region" description="Basic residues" evidence="1">
    <location>
        <begin position="128"/>
        <end position="137"/>
    </location>
</feature>
<protein>
    <submittedName>
        <fullName evidence="2">Uncharacterized protein</fullName>
    </submittedName>
</protein>